<dbReference type="KEGG" id="pvo:PVOR_29024"/>
<protein>
    <recommendedName>
        <fullName evidence="3">XkdX family protein</fullName>
    </recommendedName>
</protein>
<organism evidence="1 2">
    <name type="scientific">Paenibacillus vortex V453</name>
    <dbReference type="NCBI Taxonomy" id="715225"/>
    <lineage>
        <taxon>Bacteria</taxon>
        <taxon>Bacillati</taxon>
        <taxon>Bacillota</taxon>
        <taxon>Bacilli</taxon>
        <taxon>Bacillales</taxon>
        <taxon>Paenibacillaceae</taxon>
        <taxon>Paenibacillus</taxon>
    </lineage>
</organism>
<evidence type="ECO:0000313" key="1">
    <source>
        <dbReference type="EMBL" id="EFU38655.1"/>
    </source>
</evidence>
<dbReference type="Pfam" id="PF09693">
    <property type="entry name" value="Phage_XkdX"/>
    <property type="match status" value="1"/>
</dbReference>
<accession>A0A2R9SMT2</accession>
<comment type="caution">
    <text evidence="1">The sequence shown here is derived from an EMBL/GenBank/DDBJ whole genome shotgun (WGS) entry which is preliminary data.</text>
</comment>
<evidence type="ECO:0000313" key="2">
    <source>
        <dbReference type="Proteomes" id="UP000003094"/>
    </source>
</evidence>
<dbReference type="AlphaFoldDB" id="A0A2R9SMT2"/>
<reference evidence="1 2" key="1">
    <citation type="journal article" date="2010" name="BMC Genomics">
        <title>Genome sequence of the pattern forming Paenibacillus vortex bacterium reveals potential for thriving in complex environments.</title>
        <authorList>
            <person name="Sirota-Madi A."/>
            <person name="Olender T."/>
            <person name="Helman Y."/>
            <person name="Ingham C."/>
            <person name="Brainis I."/>
            <person name="Roth D."/>
            <person name="Hagi E."/>
            <person name="Brodsky L."/>
            <person name="Leshkowitz D."/>
            <person name="Galatenko V."/>
            <person name="Nikolaev V."/>
            <person name="Mugasimangalam R.C."/>
            <person name="Bransburg-Zabary S."/>
            <person name="Gutnick D.L."/>
            <person name="Lancet D."/>
            <person name="Ben-Jacob E."/>
        </authorList>
    </citation>
    <scope>NUCLEOTIDE SEQUENCE [LARGE SCALE GENOMIC DNA]</scope>
    <source>
        <strain evidence="1 2">V453</strain>
    </source>
</reference>
<sequence length="45" mass="5541">MFENDFERLKYYFEKKWAQKPQLRLYVSFGVITPEEFEVITGEAY</sequence>
<dbReference type="RefSeq" id="WP_006212519.1">
    <property type="nucleotide sequence ID" value="NZ_ADHJ01000049.1"/>
</dbReference>
<dbReference type="InterPro" id="IPR010022">
    <property type="entry name" value="XkdX"/>
</dbReference>
<proteinExistence type="predicted"/>
<evidence type="ECO:0008006" key="3">
    <source>
        <dbReference type="Google" id="ProtNLM"/>
    </source>
</evidence>
<dbReference type="Proteomes" id="UP000003094">
    <property type="component" value="Unassembled WGS sequence"/>
</dbReference>
<dbReference type="EMBL" id="ADHJ01000049">
    <property type="protein sequence ID" value="EFU38655.1"/>
    <property type="molecule type" value="Genomic_DNA"/>
</dbReference>
<keyword evidence="2" id="KW-1185">Reference proteome</keyword>
<gene>
    <name evidence="1" type="ORF">PVOR_29024</name>
</gene>
<name>A0A2R9SMT2_9BACL</name>